<evidence type="ECO:0000256" key="2">
    <source>
        <dbReference type="ARBA" id="ARBA00004173"/>
    </source>
</evidence>
<evidence type="ECO:0000256" key="8">
    <source>
        <dbReference type="ARBA" id="ARBA00022842"/>
    </source>
</evidence>
<organism evidence="18 19">
    <name type="scientific">Candida boidinii</name>
    <name type="common">Yeast</name>
    <dbReference type="NCBI Taxonomy" id="5477"/>
    <lineage>
        <taxon>Eukaryota</taxon>
        <taxon>Fungi</taxon>
        <taxon>Dikarya</taxon>
        <taxon>Ascomycota</taxon>
        <taxon>Saccharomycotina</taxon>
        <taxon>Pichiomycetes</taxon>
        <taxon>Pichiales</taxon>
        <taxon>Pichiaceae</taxon>
        <taxon>Ogataea</taxon>
        <taxon>Ogataea/Candida clade</taxon>
    </lineage>
</organism>
<dbReference type="GO" id="GO:0008408">
    <property type="term" value="F:3'-5' exonuclease activity"/>
    <property type="evidence" value="ECO:0007669"/>
    <property type="project" value="TreeGrafter"/>
</dbReference>
<evidence type="ECO:0000256" key="12">
    <source>
        <dbReference type="ARBA" id="ARBA00031966"/>
    </source>
</evidence>
<dbReference type="GO" id="GO:0003677">
    <property type="term" value="F:DNA binding"/>
    <property type="evidence" value="ECO:0007669"/>
    <property type="project" value="UniProtKB-KW"/>
</dbReference>
<dbReference type="InterPro" id="IPR002297">
    <property type="entry name" value="DNA-dir_DNA_pol_A_mt"/>
</dbReference>
<dbReference type="Proteomes" id="UP001165120">
    <property type="component" value="Unassembled WGS sequence"/>
</dbReference>
<protein>
    <recommendedName>
        <fullName evidence="15">DNA polymerase gamma</fullName>
        <ecNumber evidence="4">2.7.7.7</ecNumber>
    </recommendedName>
    <alternativeName>
        <fullName evidence="12">Mitochondrial DNA polymerase catalytic subunit</fullName>
    </alternativeName>
</protein>
<comment type="function">
    <text evidence="14">Involved in the replication of mitochondrial DNA.</text>
</comment>
<dbReference type="SUPFAM" id="SSF56672">
    <property type="entry name" value="DNA/RNA polymerases"/>
    <property type="match status" value="1"/>
</dbReference>
<dbReference type="Pfam" id="PF00476">
    <property type="entry name" value="DNA_pol_A"/>
    <property type="match status" value="1"/>
</dbReference>
<dbReference type="AlphaFoldDB" id="A0A9W6W962"/>
<evidence type="ECO:0000256" key="15">
    <source>
        <dbReference type="ARBA" id="ARBA00069489"/>
    </source>
</evidence>
<feature type="compositionally biased region" description="Low complexity" evidence="16">
    <location>
        <begin position="487"/>
        <end position="557"/>
    </location>
</feature>
<feature type="compositionally biased region" description="Low complexity" evidence="16">
    <location>
        <begin position="636"/>
        <end position="648"/>
    </location>
</feature>
<evidence type="ECO:0000256" key="10">
    <source>
        <dbReference type="ARBA" id="ARBA00023125"/>
    </source>
</evidence>
<dbReference type="InterPro" id="IPR019760">
    <property type="entry name" value="DNA-dir_DNA_pol_A_CS"/>
</dbReference>
<dbReference type="SMART" id="SM00482">
    <property type="entry name" value="POLAc"/>
    <property type="match status" value="1"/>
</dbReference>
<evidence type="ECO:0000256" key="13">
    <source>
        <dbReference type="ARBA" id="ARBA00049244"/>
    </source>
</evidence>
<dbReference type="PANTHER" id="PTHR10267">
    <property type="entry name" value="DNA POLYMERASE SUBUNIT GAMMA-1"/>
    <property type="match status" value="1"/>
</dbReference>
<comment type="subcellular location">
    <subcellularLocation>
        <location evidence="2">Mitochondrion</location>
    </subcellularLocation>
</comment>
<evidence type="ECO:0000256" key="6">
    <source>
        <dbReference type="ARBA" id="ARBA00022695"/>
    </source>
</evidence>
<evidence type="ECO:0000256" key="4">
    <source>
        <dbReference type="ARBA" id="ARBA00012417"/>
    </source>
</evidence>
<comment type="caution">
    <text evidence="18">The sequence shown here is derived from an EMBL/GenBank/DDBJ whole genome shotgun (WGS) entry which is preliminary data.</text>
</comment>
<dbReference type="InterPro" id="IPR043502">
    <property type="entry name" value="DNA/RNA_pol_sf"/>
</dbReference>
<evidence type="ECO:0000313" key="18">
    <source>
        <dbReference type="EMBL" id="GME69329.1"/>
    </source>
</evidence>
<feature type="domain" description="DNA-directed DNA polymerase family A palm" evidence="17">
    <location>
        <begin position="35"/>
        <end position="262"/>
    </location>
</feature>
<dbReference type="InterPro" id="IPR001098">
    <property type="entry name" value="DNA-dir_DNA_pol_A_palm_dom"/>
</dbReference>
<dbReference type="GO" id="GO:0005760">
    <property type="term" value="C:gamma DNA polymerase complex"/>
    <property type="evidence" value="ECO:0007669"/>
    <property type="project" value="InterPro"/>
</dbReference>
<evidence type="ECO:0000256" key="11">
    <source>
        <dbReference type="ARBA" id="ARBA00023128"/>
    </source>
</evidence>
<dbReference type="PROSITE" id="PS00447">
    <property type="entry name" value="DNA_POLYMERASE_A"/>
    <property type="match status" value="1"/>
</dbReference>
<keyword evidence="19" id="KW-1185">Reference proteome</keyword>
<keyword evidence="11" id="KW-0496">Mitochondrion</keyword>
<keyword evidence="9" id="KW-0239">DNA-directed DNA polymerase</keyword>
<evidence type="ECO:0000259" key="17">
    <source>
        <dbReference type="SMART" id="SM00482"/>
    </source>
</evidence>
<accession>A0A9W6W962</accession>
<dbReference type="GO" id="GO:0006264">
    <property type="term" value="P:mitochondrial DNA replication"/>
    <property type="evidence" value="ECO:0007669"/>
    <property type="project" value="TreeGrafter"/>
</dbReference>
<dbReference type="GO" id="GO:0003887">
    <property type="term" value="F:DNA-directed DNA polymerase activity"/>
    <property type="evidence" value="ECO:0007669"/>
    <property type="project" value="UniProtKB-KW"/>
</dbReference>
<proteinExistence type="inferred from homology"/>
<evidence type="ECO:0000256" key="14">
    <source>
        <dbReference type="ARBA" id="ARBA00057053"/>
    </source>
</evidence>
<sequence>MGIIIPQIVPMGTITRRAVEKTWLTASNAKKNRLGSELKAMVQAPPGYKFVGADVDSEELWIASLVGDSVFHLHGGTAIGWMTLEGKKSEGTDLHSKTANILNISRNEAKVFNYGRIYGAGAKFAVTLLKKFNPSISDKEAKETAKRLYGATKGKNDFLDGKKIWYGGSESIVFNRLEKIAEQENPKTPVLGAGITSALQKNNLNSNTFLPSRINWAIQSSGVDYLHLLLVSMSYLTKIYNIDARLCITVHDEIRYLVKEEDQYKVAMLLQISNLWTRAMFCHQLGIDEVPQTCAFFSAVDIDHVLRKEVDLDCITPSHPNAIPHGESLDIYQLLEKPEIQEFLKSHDNEKDEDLKEVFSKISKLSKPNELLDKNLDKITKNFLIKLQISTNSKDFKKIKRIFLNELDISKNELFLKDLNESDKKFRENPKKDKLKDFEHKREPIYLNSTFGDINLDFNEMVQKINEFPSDFLIKKDTKLSSKPDLPKSSSSSSSRSSKSTSFKNVKSTSVKTKTLSKNATNNKSASTEKASTTSKMTGNSFASSSKTLKPSTTTSTEGKKTKKTAKTAPNNAKNLEKDSKAQNESKKDPADINTTTNENLTNFNSVVNNSISSSSKSIKTSFTNITNSDLIDAKNSSISNSNNNRSNNVKDSRFKEKLLYSTPNSISPSYKMNFQPTATNNSKAFSTSKSSHHLKTYSTIFSKREGINHKPKQSQSKSIGDPSNLSYRPTYQEYLEMKFPPIFTKK</sequence>
<keyword evidence="10" id="KW-0238">DNA-binding</keyword>
<comment type="catalytic activity">
    <reaction evidence="13">
        <text>DNA(n) + a 2'-deoxyribonucleoside 5'-triphosphate = DNA(n+1) + diphosphate</text>
        <dbReference type="Rhea" id="RHEA:22508"/>
        <dbReference type="Rhea" id="RHEA-COMP:17339"/>
        <dbReference type="Rhea" id="RHEA-COMP:17340"/>
        <dbReference type="ChEBI" id="CHEBI:33019"/>
        <dbReference type="ChEBI" id="CHEBI:61560"/>
        <dbReference type="ChEBI" id="CHEBI:173112"/>
        <dbReference type="EC" id="2.7.7.7"/>
    </reaction>
</comment>
<dbReference type="PRINTS" id="PR00867">
    <property type="entry name" value="DNAPOLG"/>
</dbReference>
<feature type="region of interest" description="Disordered" evidence="16">
    <location>
        <begin position="479"/>
        <end position="598"/>
    </location>
</feature>
<dbReference type="PANTHER" id="PTHR10267:SF0">
    <property type="entry name" value="DNA POLYMERASE SUBUNIT GAMMA-1"/>
    <property type="match status" value="1"/>
</dbReference>
<reference evidence="18" key="1">
    <citation type="submission" date="2023-04" db="EMBL/GenBank/DDBJ databases">
        <title>Candida boidinii NBRC 10035.</title>
        <authorList>
            <person name="Ichikawa N."/>
            <person name="Sato H."/>
            <person name="Tonouchi N."/>
        </authorList>
    </citation>
    <scope>NUCLEOTIDE SEQUENCE</scope>
    <source>
        <strain evidence="18">NBRC 10035</strain>
    </source>
</reference>
<comment type="cofactor">
    <cofactor evidence="1">
        <name>Mg(2+)</name>
        <dbReference type="ChEBI" id="CHEBI:18420"/>
    </cofactor>
</comment>
<dbReference type="FunFam" id="1.10.150.20:FF:000035">
    <property type="entry name" value="DNA polymerase gamma, mitochondrial"/>
    <property type="match status" value="1"/>
</dbReference>
<keyword evidence="5" id="KW-0808">Transferase</keyword>
<evidence type="ECO:0000256" key="3">
    <source>
        <dbReference type="ARBA" id="ARBA00007705"/>
    </source>
</evidence>
<dbReference type="EC" id="2.7.7.7" evidence="4"/>
<evidence type="ECO:0000256" key="5">
    <source>
        <dbReference type="ARBA" id="ARBA00022679"/>
    </source>
</evidence>
<keyword evidence="7" id="KW-0235">DNA replication</keyword>
<evidence type="ECO:0000256" key="1">
    <source>
        <dbReference type="ARBA" id="ARBA00001946"/>
    </source>
</evidence>
<evidence type="ECO:0000256" key="9">
    <source>
        <dbReference type="ARBA" id="ARBA00022932"/>
    </source>
</evidence>
<evidence type="ECO:0000256" key="16">
    <source>
        <dbReference type="SAM" id="MobiDB-lite"/>
    </source>
</evidence>
<dbReference type="EMBL" id="BSXN01000643">
    <property type="protein sequence ID" value="GME69329.1"/>
    <property type="molecule type" value="Genomic_DNA"/>
</dbReference>
<feature type="compositionally biased region" description="Polar residues" evidence="16">
    <location>
        <begin position="714"/>
        <end position="728"/>
    </location>
</feature>
<keyword evidence="6" id="KW-0548">Nucleotidyltransferase</keyword>
<gene>
    <name evidence="18" type="ORF">Cboi02_000223700</name>
</gene>
<feature type="compositionally biased region" description="Basic and acidic residues" evidence="16">
    <location>
        <begin position="575"/>
        <end position="591"/>
    </location>
</feature>
<keyword evidence="8" id="KW-0460">Magnesium</keyword>
<name>A0A9W6W962_CANBO</name>
<comment type="similarity">
    <text evidence="3">Belongs to the DNA polymerase type-A family.</text>
</comment>
<evidence type="ECO:0000313" key="19">
    <source>
        <dbReference type="Proteomes" id="UP001165120"/>
    </source>
</evidence>
<evidence type="ECO:0000256" key="7">
    <source>
        <dbReference type="ARBA" id="ARBA00022705"/>
    </source>
</evidence>
<dbReference type="Gene3D" id="1.10.150.20">
    <property type="entry name" value="5' to 3' exonuclease, C-terminal subdomain"/>
    <property type="match status" value="1"/>
</dbReference>
<feature type="region of interest" description="Disordered" evidence="16">
    <location>
        <begin position="634"/>
        <end position="655"/>
    </location>
</feature>
<feature type="region of interest" description="Disordered" evidence="16">
    <location>
        <begin position="701"/>
        <end position="728"/>
    </location>
</feature>
<dbReference type="Gene3D" id="3.30.70.370">
    <property type="match status" value="1"/>
</dbReference>